<dbReference type="CDD" id="cd20267">
    <property type="entry name" value="Complex1_LYR_LYRM7"/>
    <property type="match status" value="1"/>
</dbReference>
<comment type="caution">
    <text evidence="5">The sequence shown here is derived from an EMBL/GenBank/DDBJ whole genome shotgun (WGS) entry which is preliminary data.</text>
</comment>
<gene>
    <name evidence="5" type="ORF">NDN08_008059</name>
</gene>
<dbReference type="InterPro" id="IPR045298">
    <property type="entry name" value="Complex1_LYR_LYRM7"/>
</dbReference>
<comment type="subcellular location">
    <subcellularLocation>
        <location evidence="1">Mitochondrion matrix</location>
    </subcellularLocation>
</comment>
<organism evidence="5 6">
    <name type="scientific">Rhodosorus marinus</name>
    <dbReference type="NCBI Taxonomy" id="101924"/>
    <lineage>
        <taxon>Eukaryota</taxon>
        <taxon>Rhodophyta</taxon>
        <taxon>Stylonematophyceae</taxon>
        <taxon>Stylonematales</taxon>
        <taxon>Stylonemataceae</taxon>
        <taxon>Rhodosorus</taxon>
    </lineage>
</organism>
<keyword evidence="3" id="KW-0143">Chaperone</keyword>
<reference evidence="5 6" key="1">
    <citation type="journal article" date="2023" name="Nat. Commun.">
        <title>Origin of minicircular mitochondrial genomes in red algae.</title>
        <authorList>
            <person name="Lee Y."/>
            <person name="Cho C.H."/>
            <person name="Lee Y.M."/>
            <person name="Park S.I."/>
            <person name="Yang J.H."/>
            <person name="West J.A."/>
            <person name="Bhattacharya D."/>
            <person name="Yoon H.S."/>
        </authorList>
    </citation>
    <scope>NUCLEOTIDE SEQUENCE [LARGE SCALE GENOMIC DNA]</scope>
    <source>
        <strain evidence="5 6">CCMP1338</strain>
        <tissue evidence="5">Whole cell</tissue>
    </source>
</reference>
<keyword evidence="6" id="KW-1185">Reference proteome</keyword>
<protein>
    <recommendedName>
        <fullName evidence="4">Complex 1 LYR protein domain-containing protein</fullName>
    </recommendedName>
</protein>
<evidence type="ECO:0000256" key="2">
    <source>
        <dbReference type="ARBA" id="ARBA00023128"/>
    </source>
</evidence>
<dbReference type="InterPro" id="IPR008011">
    <property type="entry name" value="Complex1_LYR_dom"/>
</dbReference>
<accession>A0AAV8UZD4</accession>
<dbReference type="AlphaFoldDB" id="A0AAV8UZD4"/>
<evidence type="ECO:0000313" key="6">
    <source>
        <dbReference type="Proteomes" id="UP001157974"/>
    </source>
</evidence>
<evidence type="ECO:0000256" key="3">
    <source>
        <dbReference type="ARBA" id="ARBA00023186"/>
    </source>
</evidence>
<dbReference type="GO" id="GO:0034551">
    <property type="term" value="P:mitochondrial respiratory chain complex III assembly"/>
    <property type="evidence" value="ECO:0007669"/>
    <property type="project" value="InterPro"/>
</dbReference>
<dbReference type="Pfam" id="PF05347">
    <property type="entry name" value="Complex1_LYR"/>
    <property type="match status" value="1"/>
</dbReference>
<evidence type="ECO:0000256" key="1">
    <source>
        <dbReference type="ARBA" id="ARBA00004305"/>
    </source>
</evidence>
<proteinExistence type="predicted"/>
<dbReference type="GO" id="GO:0044183">
    <property type="term" value="F:protein folding chaperone"/>
    <property type="evidence" value="ECO:0007669"/>
    <property type="project" value="TreeGrafter"/>
</dbReference>
<keyword evidence="2" id="KW-0496">Mitochondrion</keyword>
<dbReference type="InterPro" id="IPR050435">
    <property type="entry name" value="MZM1/LYRM7"/>
</dbReference>
<dbReference type="EMBL" id="JAMWBK010000002">
    <property type="protein sequence ID" value="KAJ8907956.1"/>
    <property type="molecule type" value="Genomic_DNA"/>
</dbReference>
<evidence type="ECO:0000313" key="5">
    <source>
        <dbReference type="EMBL" id="KAJ8907956.1"/>
    </source>
</evidence>
<dbReference type="Proteomes" id="UP001157974">
    <property type="component" value="Unassembled WGS sequence"/>
</dbReference>
<dbReference type="PANTHER" id="PTHR46749:SF1">
    <property type="entry name" value="COMPLEX III ASSEMBLY FACTOR LYRM7"/>
    <property type="match status" value="1"/>
</dbReference>
<name>A0AAV8UZD4_9RHOD</name>
<evidence type="ECO:0000259" key="4">
    <source>
        <dbReference type="Pfam" id="PF05347"/>
    </source>
</evidence>
<feature type="domain" description="Complex 1 LYR protein" evidence="4">
    <location>
        <begin position="9"/>
        <end position="63"/>
    </location>
</feature>
<dbReference type="GO" id="GO:0005759">
    <property type="term" value="C:mitochondrial matrix"/>
    <property type="evidence" value="ECO:0007669"/>
    <property type="project" value="UniProtKB-SubCell"/>
</dbReference>
<sequence>MAVPRPASLSAFRALLRAQHKTFVGDKEMLERARIHSREQFLKNKDLTDDAEIERLRKEADNATDFILNDVVRAELNQKNGRYVIDGAKLTERK</sequence>
<dbReference type="PANTHER" id="PTHR46749">
    <property type="entry name" value="COMPLEX III ASSEMBLY FACTOR LYRM7"/>
    <property type="match status" value="1"/>
</dbReference>